<evidence type="ECO:0000313" key="7">
    <source>
        <dbReference type="EMBL" id="SEQ57833.1"/>
    </source>
</evidence>
<comment type="similarity">
    <text evidence="2 6">Belongs to the 4-toluene sulfonate uptake permease (TSUP) (TC 2.A.102) family.</text>
</comment>
<evidence type="ECO:0000313" key="8">
    <source>
        <dbReference type="Proteomes" id="UP000199221"/>
    </source>
</evidence>
<dbReference type="PANTHER" id="PTHR43701:SF2">
    <property type="entry name" value="MEMBRANE TRANSPORTER PROTEIN YJNA-RELATED"/>
    <property type="match status" value="1"/>
</dbReference>
<feature type="transmembrane region" description="Helical" evidence="6">
    <location>
        <begin position="45"/>
        <end position="65"/>
    </location>
</feature>
<dbReference type="InterPro" id="IPR051598">
    <property type="entry name" value="TSUP/Inactive_protease-like"/>
</dbReference>
<gene>
    <name evidence="7" type="ORF">SAMN05216230_103138</name>
</gene>
<keyword evidence="6" id="KW-1003">Cell membrane</keyword>
<keyword evidence="4 6" id="KW-1133">Transmembrane helix</keyword>
<dbReference type="GeneID" id="93675082"/>
<feature type="transmembrane region" description="Helical" evidence="6">
    <location>
        <begin position="218"/>
        <end position="238"/>
    </location>
</feature>
<sequence>MIEHQLLGAGLGAIIGAVLALTGAGGGILAVPLLVFGLGLSMVEAAPIGLLAVGLAAAVGAVLGLRQGLVRYRAALFIALIGIACAPFGLMLAHRVPNTPLALVFAGVLVYACLRIWRKAARELRGESPCGEREIMPCVLNPLQGRLRWTLPCARALAFTGMLSGLLSGLLGVGGGFVIIPALNRYTNLNMQSIVATSLAVIALVSTGSVVSASVAGVMHWWVGAPFAAGAVLGLLLARPLASKLAGPRLQQLFAAVGCGAAVLLAGKALFG</sequence>
<dbReference type="AlphaFoldDB" id="A0A1H9H6C9"/>
<evidence type="ECO:0000256" key="2">
    <source>
        <dbReference type="ARBA" id="ARBA00009142"/>
    </source>
</evidence>
<evidence type="ECO:0000256" key="1">
    <source>
        <dbReference type="ARBA" id="ARBA00004141"/>
    </source>
</evidence>
<dbReference type="Proteomes" id="UP000199221">
    <property type="component" value="Unassembled WGS sequence"/>
</dbReference>
<evidence type="ECO:0000256" key="5">
    <source>
        <dbReference type="ARBA" id="ARBA00023136"/>
    </source>
</evidence>
<keyword evidence="3 6" id="KW-0812">Transmembrane</keyword>
<feature type="transmembrane region" description="Helical" evidence="6">
    <location>
        <begin position="72"/>
        <end position="93"/>
    </location>
</feature>
<proteinExistence type="inferred from homology"/>
<dbReference type="Pfam" id="PF01925">
    <property type="entry name" value="TauE"/>
    <property type="match status" value="1"/>
</dbReference>
<accession>A0A1H9H6C9</accession>
<keyword evidence="5 6" id="KW-0472">Membrane</keyword>
<evidence type="ECO:0000256" key="4">
    <source>
        <dbReference type="ARBA" id="ARBA00022989"/>
    </source>
</evidence>
<feature type="transmembrane region" description="Helical" evidence="6">
    <location>
        <begin position="156"/>
        <end position="183"/>
    </location>
</feature>
<comment type="subcellular location">
    <subcellularLocation>
        <location evidence="6">Cell membrane</location>
        <topology evidence="6">Multi-pass membrane protein</topology>
    </subcellularLocation>
    <subcellularLocation>
        <location evidence="1">Membrane</location>
        <topology evidence="1">Multi-pass membrane protein</topology>
    </subcellularLocation>
</comment>
<dbReference type="RefSeq" id="WP_094010823.1">
    <property type="nucleotide sequence ID" value="NZ_CP128543.1"/>
</dbReference>
<feature type="transmembrane region" description="Helical" evidence="6">
    <location>
        <begin position="250"/>
        <end position="271"/>
    </location>
</feature>
<evidence type="ECO:0000256" key="6">
    <source>
        <dbReference type="RuleBase" id="RU363041"/>
    </source>
</evidence>
<organism evidence="7 8">
    <name type="scientific">Pseudomonas soli</name>
    <dbReference type="NCBI Taxonomy" id="1306993"/>
    <lineage>
        <taxon>Bacteria</taxon>
        <taxon>Pseudomonadati</taxon>
        <taxon>Pseudomonadota</taxon>
        <taxon>Gammaproteobacteria</taxon>
        <taxon>Pseudomonadales</taxon>
        <taxon>Pseudomonadaceae</taxon>
        <taxon>Pseudomonas</taxon>
    </lineage>
</organism>
<reference evidence="7 8" key="1">
    <citation type="submission" date="2016-10" db="EMBL/GenBank/DDBJ databases">
        <authorList>
            <person name="de Groot N.N."/>
        </authorList>
    </citation>
    <scope>NUCLEOTIDE SEQUENCE [LARGE SCALE GENOMIC DNA]</scope>
    <source>
        <strain evidence="7 8">LMG 27941</strain>
    </source>
</reference>
<dbReference type="GO" id="GO:0005886">
    <property type="term" value="C:plasma membrane"/>
    <property type="evidence" value="ECO:0007669"/>
    <property type="project" value="UniProtKB-SubCell"/>
</dbReference>
<feature type="transmembrane region" description="Helical" evidence="6">
    <location>
        <begin position="99"/>
        <end position="117"/>
    </location>
</feature>
<dbReference type="EMBL" id="FOEQ01000003">
    <property type="protein sequence ID" value="SEQ57833.1"/>
    <property type="molecule type" value="Genomic_DNA"/>
</dbReference>
<dbReference type="InterPro" id="IPR002781">
    <property type="entry name" value="TM_pro_TauE-like"/>
</dbReference>
<protein>
    <recommendedName>
        <fullName evidence="6">Probable membrane transporter protein</fullName>
    </recommendedName>
</protein>
<feature type="transmembrane region" description="Helical" evidence="6">
    <location>
        <begin position="12"/>
        <end position="39"/>
    </location>
</feature>
<name>A0A1H9H6C9_9PSED</name>
<dbReference type="PANTHER" id="PTHR43701">
    <property type="entry name" value="MEMBRANE TRANSPORTER PROTEIN MJ0441-RELATED"/>
    <property type="match status" value="1"/>
</dbReference>
<evidence type="ECO:0000256" key="3">
    <source>
        <dbReference type="ARBA" id="ARBA00022692"/>
    </source>
</evidence>
<feature type="transmembrane region" description="Helical" evidence="6">
    <location>
        <begin position="189"/>
        <end position="211"/>
    </location>
</feature>